<sequence length="51" mass="5373">MFVQVCVQGQHRRCVAGCSPGKRWSVAVHEPQVFSVAGLQCSVVAMGPTSG</sequence>
<dbReference type="EMBL" id="GBRH01226781">
    <property type="protein sequence ID" value="JAD71114.1"/>
    <property type="molecule type" value="Transcribed_RNA"/>
</dbReference>
<dbReference type="AlphaFoldDB" id="A0A0A9C4D8"/>
<name>A0A0A9C4D8_ARUDO</name>
<reference evidence="1" key="1">
    <citation type="submission" date="2014-09" db="EMBL/GenBank/DDBJ databases">
        <authorList>
            <person name="Magalhaes I.L.F."/>
            <person name="Oliveira U."/>
            <person name="Santos F.R."/>
            <person name="Vidigal T.H.D.A."/>
            <person name="Brescovit A.D."/>
            <person name="Santos A.J."/>
        </authorList>
    </citation>
    <scope>NUCLEOTIDE SEQUENCE</scope>
    <source>
        <tissue evidence="1">Shoot tissue taken approximately 20 cm above the soil surface</tissue>
    </source>
</reference>
<organism evidence="1">
    <name type="scientific">Arundo donax</name>
    <name type="common">Giant reed</name>
    <name type="synonym">Donax arundinaceus</name>
    <dbReference type="NCBI Taxonomy" id="35708"/>
    <lineage>
        <taxon>Eukaryota</taxon>
        <taxon>Viridiplantae</taxon>
        <taxon>Streptophyta</taxon>
        <taxon>Embryophyta</taxon>
        <taxon>Tracheophyta</taxon>
        <taxon>Spermatophyta</taxon>
        <taxon>Magnoliopsida</taxon>
        <taxon>Liliopsida</taxon>
        <taxon>Poales</taxon>
        <taxon>Poaceae</taxon>
        <taxon>PACMAD clade</taxon>
        <taxon>Arundinoideae</taxon>
        <taxon>Arundineae</taxon>
        <taxon>Arundo</taxon>
    </lineage>
</organism>
<reference evidence="1" key="2">
    <citation type="journal article" date="2015" name="Data Brief">
        <title>Shoot transcriptome of the giant reed, Arundo donax.</title>
        <authorList>
            <person name="Barrero R.A."/>
            <person name="Guerrero F.D."/>
            <person name="Moolhuijzen P."/>
            <person name="Goolsby J.A."/>
            <person name="Tidwell J."/>
            <person name="Bellgard S.E."/>
            <person name="Bellgard M.I."/>
        </authorList>
    </citation>
    <scope>NUCLEOTIDE SEQUENCE</scope>
    <source>
        <tissue evidence="1">Shoot tissue taken approximately 20 cm above the soil surface</tissue>
    </source>
</reference>
<protein>
    <submittedName>
        <fullName evidence="1">Uncharacterized protein</fullName>
    </submittedName>
</protein>
<proteinExistence type="predicted"/>
<accession>A0A0A9C4D8</accession>
<evidence type="ECO:0000313" key="1">
    <source>
        <dbReference type="EMBL" id="JAD71114.1"/>
    </source>
</evidence>